<evidence type="ECO:0000313" key="13">
    <source>
        <dbReference type="EMBL" id="KAL3231418.1"/>
    </source>
</evidence>
<dbReference type="SUPFAM" id="SSF50182">
    <property type="entry name" value="Sm-like ribonucleoproteins"/>
    <property type="match status" value="1"/>
</dbReference>
<comment type="subcellular location">
    <subcellularLocation>
        <location evidence="2">Cytoplasm</location>
    </subcellularLocation>
    <subcellularLocation>
        <location evidence="1">Nucleus</location>
    </subcellularLocation>
</comment>
<dbReference type="InterPro" id="IPR001163">
    <property type="entry name" value="Sm_dom_euk/arc"/>
</dbReference>
<dbReference type="InterPro" id="IPR010920">
    <property type="entry name" value="LSM_dom_sf"/>
</dbReference>
<comment type="caution">
    <text evidence="13">The sequence shown here is derived from an EMBL/GenBank/DDBJ whole genome shotgun (WGS) entry which is preliminary data.</text>
</comment>
<feature type="compositionally biased region" description="Basic residues" evidence="11">
    <location>
        <begin position="114"/>
        <end position="125"/>
    </location>
</feature>
<dbReference type="PROSITE" id="PS52002">
    <property type="entry name" value="SM"/>
    <property type="match status" value="1"/>
</dbReference>
<dbReference type="PANTHER" id="PTHR10701">
    <property type="entry name" value="SMALL NUCLEAR RIBONUCLEOPROTEIN-ASSOCIATED PROTEIN B AND N"/>
    <property type="match status" value="1"/>
</dbReference>
<dbReference type="SMART" id="SM00651">
    <property type="entry name" value="Sm"/>
    <property type="match status" value="1"/>
</dbReference>
<name>A0ABR4NSK4_9SACH</name>
<evidence type="ECO:0000256" key="11">
    <source>
        <dbReference type="SAM" id="MobiDB-lite"/>
    </source>
</evidence>
<organism evidence="13 14">
    <name type="scientific">Nakaseomyces bracarensis</name>
    <dbReference type="NCBI Taxonomy" id="273131"/>
    <lineage>
        <taxon>Eukaryota</taxon>
        <taxon>Fungi</taxon>
        <taxon>Dikarya</taxon>
        <taxon>Ascomycota</taxon>
        <taxon>Saccharomycotina</taxon>
        <taxon>Saccharomycetes</taxon>
        <taxon>Saccharomycetales</taxon>
        <taxon>Saccharomycetaceae</taxon>
        <taxon>Nakaseomyces</taxon>
    </lineage>
</organism>
<evidence type="ECO:0000256" key="7">
    <source>
        <dbReference type="ARBA" id="ARBA00023187"/>
    </source>
</evidence>
<dbReference type="InterPro" id="IPR050914">
    <property type="entry name" value="snRNP_SmB/NAA38-like"/>
</dbReference>
<evidence type="ECO:0000256" key="3">
    <source>
        <dbReference type="ARBA" id="ARBA00009123"/>
    </source>
</evidence>
<dbReference type="PANTHER" id="PTHR10701:SF0">
    <property type="entry name" value="SMALL NUCLEAR RIBONUCLEOPROTEIN-ASSOCIATED PROTEIN B"/>
    <property type="match status" value="1"/>
</dbReference>
<evidence type="ECO:0000256" key="8">
    <source>
        <dbReference type="ARBA" id="ARBA00023242"/>
    </source>
</evidence>
<keyword evidence="8" id="KW-0539">Nucleus</keyword>
<evidence type="ECO:0000256" key="1">
    <source>
        <dbReference type="ARBA" id="ARBA00004123"/>
    </source>
</evidence>
<comment type="similarity">
    <text evidence="3">Belongs to the snRNP SmB/SmN family.</text>
</comment>
<dbReference type="InterPro" id="IPR047575">
    <property type="entry name" value="Sm"/>
</dbReference>
<evidence type="ECO:0000256" key="9">
    <source>
        <dbReference type="ARBA" id="ARBA00023274"/>
    </source>
</evidence>
<gene>
    <name evidence="13" type="ORF">RNJ44_00453</name>
</gene>
<dbReference type="Proteomes" id="UP001623330">
    <property type="component" value="Unassembled WGS sequence"/>
</dbReference>
<keyword evidence="9 13" id="KW-0687">Ribonucleoprotein</keyword>
<reference evidence="13 14" key="1">
    <citation type="submission" date="2024-05" db="EMBL/GenBank/DDBJ databases">
        <title>Long read based assembly of the Candida bracarensis genome reveals expanded adhesin content.</title>
        <authorList>
            <person name="Marcet-Houben M."/>
            <person name="Ksiezopolska E."/>
            <person name="Gabaldon T."/>
        </authorList>
    </citation>
    <scope>NUCLEOTIDE SEQUENCE [LARGE SCALE GENOMIC DNA]</scope>
    <source>
        <strain evidence="13 14">CBM6</strain>
    </source>
</reference>
<dbReference type="Gene3D" id="2.30.30.100">
    <property type="match status" value="1"/>
</dbReference>
<keyword evidence="4" id="KW-0963">Cytoplasm</keyword>
<evidence type="ECO:0000256" key="5">
    <source>
        <dbReference type="ARBA" id="ARBA00022664"/>
    </source>
</evidence>
<feature type="domain" description="Sm" evidence="12">
    <location>
        <begin position="6"/>
        <end position="98"/>
    </location>
</feature>
<evidence type="ECO:0000256" key="4">
    <source>
        <dbReference type="ARBA" id="ARBA00022490"/>
    </source>
</evidence>
<dbReference type="EMBL" id="JBEVYD010000007">
    <property type="protein sequence ID" value="KAL3231418.1"/>
    <property type="molecule type" value="Genomic_DNA"/>
</dbReference>
<dbReference type="Pfam" id="PF01423">
    <property type="entry name" value="LSM"/>
    <property type="match status" value="1"/>
</dbReference>
<keyword evidence="14" id="KW-1185">Reference proteome</keyword>
<accession>A0ABR4NSK4</accession>
<evidence type="ECO:0000256" key="10">
    <source>
        <dbReference type="ARBA" id="ARBA00041355"/>
    </source>
</evidence>
<keyword evidence="7" id="KW-0508">mRNA splicing</keyword>
<keyword evidence="6" id="KW-0694">RNA-binding</keyword>
<dbReference type="GO" id="GO:1990904">
    <property type="term" value="C:ribonucleoprotein complex"/>
    <property type="evidence" value="ECO:0007669"/>
    <property type="project" value="UniProtKB-KW"/>
</dbReference>
<evidence type="ECO:0000259" key="12">
    <source>
        <dbReference type="PROSITE" id="PS52002"/>
    </source>
</evidence>
<proteinExistence type="inferred from homology"/>
<feature type="region of interest" description="Disordered" evidence="11">
    <location>
        <begin position="110"/>
        <end position="170"/>
    </location>
</feature>
<sequence length="170" mass="19274">MSVQVKHNSRLADLINYKLRVVAQDGRVYVGELLAFDKHMNVVLGDCVEECVLRRELDAARKSVTSVDKADLKVKKRVLGLVILRGEQILTTLIEDRPQQTKKERLVAEAKEKKQLKKQKNQRKKGTTEGKISKPSEATRYNGKAPRAMGTTRPSQPVKKFQPPPGFKRK</sequence>
<protein>
    <recommendedName>
        <fullName evidence="10">Sm protein B</fullName>
    </recommendedName>
</protein>
<evidence type="ECO:0000256" key="6">
    <source>
        <dbReference type="ARBA" id="ARBA00022884"/>
    </source>
</evidence>
<evidence type="ECO:0000256" key="2">
    <source>
        <dbReference type="ARBA" id="ARBA00004496"/>
    </source>
</evidence>
<dbReference type="CDD" id="cd01717">
    <property type="entry name" value="Sm_B"/>
    <property type="match status" value="1"/>
</dbReference>
<keyword evidence="5" id="KW-0507">mRNA processing</keyword>
<evidence type="ECO:0000313" key="14">
    <source>
        <dbReference type="Proteomes" id="UP001623330"/>
    </source>
</evidence>